<sequence>MQNRQKRNKYHSYGTRHGYLLSIPIHLTINYKHSPVYNCIRLFNSLPPEIRRTKNYNKFKNTFFFKLIGISWKYNGIFGYVITGMLFSSLRISGEGRNNLQRSRKIRKPSELYHNFREMFFLPISLACDLYKTVINYKTLQTLMKIVYSRKKWNTLADTMSSGYYTPWNYNLEMSLLGISSTPWNWHFEISLLVITLYSKIDPCHNSEKYIVILKVRVTHLGGYLLEIASKTPNNTIYNEIPKTTRELVEICASPSRSLSMDIRSPSKDYLSPWTVRTLEKVDTLPTAVFNFLVLQDDVADSPPFYR</sequence>
<name>A0ABQ9JLH3_9CUCU</name>
<protein>
    <submittedName>
        <fullName evidence="1">Uncharacterized protein</fullName>
    </submittedName>
</protein>
<evidence type="ECO:0000313" key="1">
    <source>
        <dbReference type="EMBL" id="KAJ8978838.1"/>
    </source>
</evidence>
<reference evidence="1" key="1">
    <citation type="journal article" date="2023" name="Insect Mol. Biol.">
        <title>Genome sequencing provides insights into the evolution of gene families encoding plant cell wall-degrading enzymes in longhorned beetles.</title>
        <authorList>
            <person name="Shin N.R."/>
            <person name="Okamura Y."/>
            <person name="Kirsch R."/>
            <person name="Pauchet Y."/>
        </authorList>
    </citation>
    <scope>NUCLEOTIDE SEQUENCE</scope>
    <source>
        <strain evidence="1">MMC_N1</strain>
    </source>
</reference>
<accession>A0ABQ9JLH3</accession>
<organism evidence="1 2">
    <name type="scientific">Molorchus minor</name>
    <dbReference type="NCBI Taxonomy" id="1323400"/>
    <lineage>
        <taxon>Eukaryota</taxon>
        <taxon>Metazoa</taxon>
        <taxon>Ecdysozoa</taxon>
        <taxon>Arthropoda</taxon>
        <taxon>Hexapoda</taxon>
        <taxon>Insecta</taxon>
        <taxon>Pterygota</taxon>
        <taxon>Neoptera</taxon>
        <taxon>Endopterygota</taxon>
        <taxon>Coleoptera</taxon>
        <taxon>Polyphaga</taxon>
        <taxon>Cucujiformia</taxon>
        <taxon>Chrysomeloidea</taxon>
        <taxon>Cerambycidae</taxon>
        <taxon>Lamiinae</taxon>
        <taxon>Monochamini</taxon>
        <taxon>Molorchus</taxon>
    </lineage>
</organism>
<keyword evidence="2" id="KW-1185">Reference proteome</keyword>
<proteinExistence type="predicted"/>
<gene>
    <name evidence="1" type="ORF">NQ317_010048</name>
</gene>
<dbReference type="EMBL" id="JAPWTJ010000398">
    <property type="protein sequence ID" value="KAJ8978838.1"/>
    <property type="molecule type" value="Genomic_DNA"/>
</dbReference>
<comment type="caution">
    <text evidence="1">The sequence shown here is derived from an EMBL/GenBank/DDBJ whole genome shotgun (WGS) entry which is preliminary data.</text>
</comment>
<evidence type="ECO:0000313" key="2">
    <source>
        <dbReference type="Proteomes" id="UP001162164"/>
    </source>
</evidence>
<dbReference type="Proteomes" id="UP001162164">
    <property type="component" value="Unassembled WGS sequence"/>
</dbReference>